<dbReference type="Pfam" id="PF11127">
    <property type="entry name" value="YgaP-like_TM"/>
    <property type="match status" value="1"/>
</dbReference>
<name>A0A075JC55_9MICO</name>
<reference evidence="2 3" key="1">
    <citation type="submission" date="2014-07" db="EMBL/GenBank/DDBJ databases">
        <title>Genome Sequencing of Dermacoccus nishinomiyaensis.</title>
        <authorList>
            <person name="Hong K.W."/>
            <person name="Chan K.G."/>
        </authorList>
    </citation>
    <scope>NUCLEOTIDE SEQUENCE [LARGE SCALE GENOMIC DNA]</scope>
    <source>
        <strain evidence="2 3">M25</strain>
    </source>
</reference>
<dbReference type="InterPro" id="IPR050229">
    <property type="entry name" value="GlpE_sulfurtransferase"/>
</dbReference>
<dbReference type="InterPro" id="IPR001763">
    <property type="entry name" value="Rhodanese-like_dom"/>
</dbReference>
<dbReference type="KEGG" id="dni:HX89_01375"/>
<dbReference type="Gene3D" id="6.10.140.1340">
    <property type="match status" value="1"/>
</dbReference>
<feature type="domain" description="Rhodanese" evidence="1">
    <location>
        <begin position="17"/>
        <end position="107"/>
    </location>
</feature>
<organism evidence="2 3">
    <name type="scientific">Dermacoccus nishinomiyaensis</name>
    <dbReference type="NCBI Taxonomy" id="1274"/>
    <lineage>
        <taxon>Bacteria</taxon>
        <taxon>Bacillati</taxon>
        <taxon>Actinomycetota</taxon>
        <taxon>Actinomycetes</taxon>
        <taxon>Micrococcales</taxon>
        <taxon>Dermacoccaceae</taxon>
        <taxon>Dermacoccus</taxon>
    </lineage>
</organism>
<keyword evidence="3" id="KW-1185">Reference proteome</keyword>
<dbReference type="RefSeq" id="WP_038566465.1">
    <property type="nucleotide sequence ID" value="NZ_CP008889.1"/>
</dbReference>
<dbReference type="SUPFAM" id="SSF52821">
    <property type="entry name" value="Rhodanese/Cell cycle control phosphatase"/>
    <property type="match status" value="1"/>
</dbReference>
<proteinExistence type="predicted"/>
<dbReference type="HOGENOM" id="CLU_107126_0_0_11"/>
<evidence type="ECO:0000313" key="3">
    <source>
        <dbReference type="Proteomes" id="UP000027986"/>
    </source>
</evidence>
<evidence type="ECO:0000313" key="2">
    <source>
        <dbReference type="EMBL" id="AIF39856.1"/>
    </source>
</evidence>
<dbReference type="eggNOG" id="COG0607">
    <property type="taxonomic scope" value="Bacteria"/>
</dbReference>
<dbReference type="PANTHER" id="PTHR43031">
    <property type="entry name" value="FAD-DEPENDENT OXIDOREDUCTASE"/>
    <property type="match status" value="1"/>
</dbReference>
<dbReference type="PANTHER" id="PTHR43031:SF1">
    <property type="entry name" value="PYRIDINE NUCLEOTIDE-DISULPHIDE OXIDOREDUCTASE"/>
    <property type="match status" value="1"/>
</dbReference>
<sequence length="187" mass="19417">MALANRLTPAELADAVAAGETLLLDVRTPAEYGTARIPGSINVPVDLIEKNAAAIGAGINRDAVLICRMGPRAERAEQALAKVGVPHTSVLVGGFEAWRDAGHDVEFGQARWDLERQVRLVAGSLVATGVLASTVVPKAKWLSGAVGGGLMFAALSNTCAMGTMLSKLPYNRSTGTPSVSGVRKQLS</sequence>
<dbReference type="SMART" id="SM00450">
    <property type="entry name" value="RHOD"/>
    <property type="match status" value="1"/>
</dbReference>
<dbReference type="CDD" id="cd00158">
    <property type="entry name" value="RHOD"/>
    <property type="match status" value="1"/>
</dbReference>
<dbReference type="Pfam" id="PF00581">
    <property type="entry name" value="Rhodanese"/>
    <property type="match status" value="1"/>
</dbReference>
<accession>A0A075JC55</accession>
<dbReference type="GO" id="GO:0016740">
    <property type="term" value="F:transferase activity"/>
    <property type="evidence" value="ECO:0007669"/>
    <property type="project" value="UniProtKB-KW"/>
</dbReference>
<dbReference type="InterPro" id="IPR036873">
    <property type="entry name" value="Rhodanese-like_dom_sf"/>
</dbReference>
<evidence type="ECO:0000259" key="1">
    <source>
        <dbReference type="PROSITE" id="PS50206"/>
    </source>
</evidence>
<dbReference type="OrthoDB" id="9800872at2"/>
<gene>
    <name evidence="2" type="ORF">HX89_01375</name>
</gene>
<dbReference type="GeneID" id="41839899"/>
<dbReference type="PROSITE" id="PS50206">
    <property type="entry name" value="RHODANESE_3"/>
    <property type="match status" value="1"/>
</dbReference>
<dbReference type="EMBL" id="CP008889">
    <property type="protein sequence ID" value="AIF39856.1"/>
    <property type="molecule type" value="Genomic_DNA"/>
</dbReference>
<keyword evidence="2" id="KW-0808">Transferase</keyword>
<dbReference type="Gene3D" id="3.40.250.10">
    <property type="entry name" value="Rhodanese-like domain"/>
    <property type="match status" value="1"/>
</dbReference>
<dbReference type="AlphaFoldDB" id="A0A075JC55"/>
<dbReference type="InterPro" id="IPR021309">
    <property type="entry name" value="YgaP-like_TM"/>
</dbReference>
<protein>
    <submittedName>
        <fullName evidence="2">Sulfurtransferase</fullName>
    </submittedName>
</protein>
<dbReference type="Proteomes" id="UP000027986">
    <property type="component" value="Chromosome"/>
</dbReference>